<dbReference type="EMBL" id="QPKB01000004">
    <property type="protein sequence ID" value="RWR81986.1"/>
    <property type="molecule type" value="Genomic_DNA"/>
</dbReference>
<evidence type="ECO:0000256" key="6">
    <source>
        <dbReference type="ARBA" id="ARBA00022989"/>
    </source>
</evidence>
<evidence type="ECO:0000256" key="9">
    <source>
        <dbReference type="SAM" id="Phobius"/>
    </source>
</evidence>
<dbReference type="PANTHER" id="PTHR33203">
    <property type="entry name" value="OLEOSIN"/>
    <property type="match status" value="1"/>
</dbReference>
<dbReference type="GO" id="GO:0016020">
    <property type="term" value="C:membrane"/>
    <property type="evidence" value="ECO:0007669"/>
    <property type="project" value="UniProtKB-SubCell"/>
</dbReference>
<evidence type="ECO:0000256" key="7">
    <source>
        <dbReference type="ARBA" id="ARBA00023136"/>
    </source>
</evidence>
<evidence type="ECO:0000256" key="5">
    <source>
        <dbReference type="ARBA" id="ARBA00022692"/>
    </source>
</evidence>
<evidence type="ECO:0000256" key="2">
    <source>
        <dbReference type="ARBA" id="ARBA00004502"/>
    </source>
</evidence>
<accession>A0A443NTZ9</accession>
<evidence type="ECO:0000313" key="10">
    <source>
        <dbReference type="EMBL" id="RWR81986.1"/>
    </source>
</evidence>
<sequence length="162" mass="17407">MSDLRQPGPGPVTRSTPTRGTTPGGGGGPTGSTFLRRLHSHAPNSAQLVGFLTLHHLRHHSSPTHWSHSHRHVLLSSPIWVPTGTVLFMAIAGSLSVFSLGVACLAGLSWVYKYVRGWHPPGSDRVDYARSRIANTANHVKDCAKEYSGYLQNKVKDAAPGA</sequence>
<dbReference type="GO" id="GO:0009791">
    <property type="term" value="P:post-embryonic development"/>
    <property type="evidence" value="ECO:0007669"/>
    <property type="project" value="UniProtKB-ARBA"/>
</dbReference>
<dbReference type="Proteomes" id="UP000283530">
    <property type="component" value="Unassembled WGS sequence"/>
</dbReference>
<evidence type="ECO:0000256" key="1">
    <source>
        <dbReference type="ARBA" id="ARBA00004141"/>
    </source>
</evidence>
<comment type="subcellular location">
    <subcellularLocation>
        <location evidence="2">Lipid droplet</location>
    </subcellularLocation>
    <subcellularLocation>
        <location evidence="1">Membrane</location>
        <topology evidence="1">Multi-pass membrane protein</topology>
    </subcellularLocation>
</comment>
<evidence type="ECO:0000256" key="3">
    <source>
        <dbReference type="ARBA" id="ARBA00010858"/>
    </source>
</evidence>
<feature type="region of interest" description="Disordered" evidence="8">
    <location>
        <begin position="1"/>
        <end position="34"/>
    </location>
</feature>
<reference evidence="10 11" key="1">
    <citation type="journal article" date="2019" name="Nat. Plants">
        <title>Stout camphor tree genome fills gaps in understanding of flowering plant genome evolution.</title>
        <authorList>
            <person name="Chaw S.M."/>
            <person name="Liu Y.C."/>
            <person name="Wu Y.W."/>
            <person name="Wang H.Y."/>
            <person name="Lin C.I."/>
            <person name="Wu C.S."/>
            <person name="Ke H.M."/>
            <person name="Chang L.Y."/>
            <person name="Hsu C.Y."/>
            <person name="Yang H.T."/>
            <person name="Sudianto E."/>
            <person name="Hsu M.H."/>
            <person name="Wu K.P."/>
            <person name="Wang L.N."/>
            <person name="Leebens-Mack J.H."/>
            <person name="Tsai I.J."/>
        </authorList>
    </citation>
    <scope>NUCLEOTIDE SEQUENCE [LARGE SCALE GENOMIC DNA]</scope>
    <source>
        <strain evidence="11">cv. Chaw 1501</strain>
        <tissue evidence="10">Young leaves</tissue>
    </source>
</reference>
<dbReference type="OrthoDB" id="2016943at2759"/>
<evidence type="ECO:0000256" key="8">
    <source>
        <dbReference type="SAM" id="MobiDB-lite"/>
    </source>
</evidence>
<dbReference type="AlphaFoldDB" id="A0A443NTZ9"/>
<protein>
    <submittedName>
        <fullName evidence="10">Oleosin II</fullName>
    </submittedName>
</protein>
<dbReference type="PANTHER" id="PTHR33203:SF4">
    <property type="entry name" value="F27J15.22"/>
    <property type="match status" value="1"/>
</dbReference>
<dbReference type="GO" id="GO:0012511">
    <property type="term" value="C:monolayer-surrounded lipid storage body"/>
    <property type="evidence" value="ECO:0007669"/>
    <property type="project" value="InterPro"/>
</dbReference>
<name>A0A443NTZ9_9MAGN</name>
<organism evidence="10 11">
    <name type="scientific">Cinnamomum micranthum f. kanehirae</name>
    <dbReference type="NCBI Taxonomy" id="337451"/>
    <lineage>
        <taxon>Eukaryota</taxon>
        <taxon>Viridiplantae</taxon>
        <taxon>Streptophyta</taxon>
        <taxon>Embryophyta</taxon>
        <taxon>Tracheophyta</taxon>
        <taxon>Spermatophyta</taxon>
        <taxon>Magnoliopsida</taxon>
        <taxon>Magnoliidae</taxon>
        <taxon>Laurales</taxon>
        <taxon>Lauraceae</taxon>
        <taxon>Cinnamomum</taxon>
    </lineage>
</organism>
<keyword evidence="11" id="KW-1185">Reference proteome</keyword>
<dbReference type="GO" id="GO:0019915">
    <property type="term" value="P:lipid storage"/>
    <property type="evidence" value="ECO:0007669"/>
    <property type="project" value="TreeGrafter"/>
</dbReference>
<keyword evidence="7 9" id="KW-0472">Membrane</keyword>
<feature type="transmembrane region" description="Helical" evidence="9">
    <location>
        <begin position="86"/>
        <end position="112"/>
    </location>
</feature>
<keyword evidence="4" id="KW-0551">Lipid droplet</keyword>
<keyword evidence="6 9" id="KW-1133">Transmembrane helix</keyword>
<dbReference type="GO" id="GO:0048608">
    <property type="term" value="P:reproductive structure development"/>
    <property type="evidence" value="ECO:0007669"/>
    <property type="project" value="UniProtKB-ARBA"/>
</dbReference>
<evidence type="ECO:0000256" key="4">
    <source>
        <dbReference type="ARBA" id="ARBA00022677"/>
    </source>
</evidence>
<dbReference type="InterPro" id="IPR000136">
    <property type="entry name" value="Oleosin"/>
</dbReference>
<proteinExistence type="inferred from homology"/>
<keyword evidence="5 9" id="KW-0812">Transmembrane</keyword>
<comment type="similarity">
    <text evidence="3">Belongs to the oleosin family.</text>
</comment>
<comment type="caution">
    <text evidence="10">The sequence shown here is derived from an EMBL/GenBank/DDBJ whole genome shotgun (WGS) entry which is preliminary data.</text>
</comment>
<feature type="compositionally biased region" description="Low complexity" evidence="8">
    <location>
        <begin position="11"/>
        <end position="21"/>
    </location>
</feature>
<evidence type="ECO:0000313" key="11">
    <source>
        <dbReference type="Proteomes" id="UP000283530"/>
    </source>
</evidence>
<gene>
    <name evidence="10" type="ORF">CKAN_01069300</name>
</gene>
<dbReference type="Pfam" id="PF01277">
    <property type="entry name" value="Oleosin"/>
    <property type="match status" value="1"/>
</dbReference>